<evidence type="ECO:0000256" key="2">
    <source>
        <dbReference type="ARBA" id="ARBA00022722"/>
    </source>
</evidence>
<evidence type="ECO:0000256" key="5">
    <source>
        <dbReference type="ARBA" id="ARBA00022842"/>
    </source>
</evidence>
<dbReference type="EMBL" id="JAIVFL010000001">
    <property type="protein sequence ID" value="MCI4674699.1"/>
    <property type="molecule type" value="Genomic_DNA"/>
</dbReference>
<dbReference type="Proteomes" id="UP001139068">
    <property type="component" value="Unassembled WGS sequence"/>
</dbReference>
<dbReference type="InterPro" id="IPR022907">
    <property type="entry name" value="VapC_family"/>
</dbReference>
<dbReference type="CDD" id="cd09874">
    <property type="entry name" value="PIN_MT3492-like"/>
    <property type="match status" value="1"/>
</dbReference>
<evidence type="ECO:0000313" key="9">
    <source>
        <dbReference type="Proteomes" id="UP001139068"/>
    </source>
</evidence>
<evidence type="ECO:0000259" key="7">
    <source>
        <dbReference type="Pfam" id="PF01850"/>
    </source>
</evidence>
<evidence type="ECO:0000313" key="8">
    <source>
        <dbReference type="EMBL" id="MCI4674699.1"/>
    </source>
</evidence>
<feature type="domain" description="PIN" evidence="7">
    <location>
        <begin position="3"/>
        <end position="97"/>
    </location>
</feature>
<dbReference type="EC" id="3.1.-.-" evidence="6"/>
<gene>
    <name evidence="6" type="primary">vapC</name>
    <name evidence="8" type="ORF">K9U37_07135</name>
</gene>
<dbReference type="Pfam" id="PF01850">
    <property type="entry name" value="PIN"/>
    <property type="match status" value="1"/>
</dbReference>
<evidence type="ECO:0000256" key="4">
    <source>
        <dbReference type="ARBA" id="ARBA00022801"/>
    </source>
</evidence>
<dbReference type="Gene3D" id="3.40.50.1010">
    <property type="entry name" value="5'-nuclease"/>
    <property type="match status" value="1"/>
</dbReference>
<sequence length="132" mass="14474">MLYFDTSAVVKLVRPERESGQLVEWLSEQTAPWVTSVITEVELVRALRRSDPQLLPAVSAVTARLARYDIDETVRATASSYADPQVRTLDAIHLATADAIFRPHLTAFLVYDVRLGEAAADLGLPVASPGRV</sequence>
<comment type="function">
    <text evidence="6">Toxic component of a toxin-antitoxin (TA) system. An RNase.</text>
</comment>
<evidence type="ECO:0000256" key="1">
    <source>
        <dbReference type="ARBA" id="ARBA00022649"/>
    </source>
</evidence>
<dbReference type="InterPro" id="IPR029060">
    <property type="entry name" value="PIN-like_dom_sf"/>
</dbReference>
<keyword evidence="6" id="KW-0800">Toxin</keyword>
<keyword evidence="9" id="KW-1185">Reference proteome</keyword>
<dbReference type="RefSeq" id="WP_243071102.1">
    <property type="nucleotide sequence ID" value="NZ_JAIVFL010000001.1"/>
</dbReference>
<reference evidence="8" key="1">
    <citation type="journal article" date="2022" name="ISME J.">
        <title>Identification of active gaseous-alkane degraders at natural gas seeps.</title>
        <authorList>
            <person name="Farhan Ul Haque M."/>
            <person name="Hernandez M."/>
            <person name="Crombie A.T."/>
            <person name="Murrell J.C."/>
        </authorList>
    </citation>
    <scope>NUCLEOTIDE SEQUENCE</scope>
    <source>
        <strain evidence="8">ANDR5</strain>
    </source>
</reference>
<accession>A0ABS9YU12</accession>
<dbReference type="InterPro" id="IPR002716">
    <property type="entry name" value="PIN_dom"/>
</dbReference>
<comment type="cofactor">
    <cofactor evidence="6">
        <name>Mg(2+)</name>
        <dbReference type="ChEBI" id="CHEBI:18420"/>
    </cofactor>
</comment>
<keyword evidence="1 6" id="KW-1277">Toxin-antitoxin system</keyword>
<comment type="caution">
    <text evidence="8">The sequence shown here is derived from an EMBL/GenBank/DDBJ whole genome shotgun (WGS) entry which is preliminary data.</text>
</comment>
<dbReference type="HAMAP" id="MF_00265">
    <property type="entry name" value="VapC_Nob1"/>
    <property type="match status" value="1"/>
</dbReference>
<organism evidence="8 9">
    <name type="scientific">Candidatus Mycolicibacterium alkanivorans</name>
    <dbReference type="NCBI Taxonomy" id="2954114"/>
    <lineage>
        <taxon>Bacteria</taxon>
        <taxon>Bacillati</taxon>
        <taxon>Actinomycetota</taxon>
        <taxon>Actinomycetes</taxon>
        <taxon>Mycobacteriales</taxon>
        <taxon>Mycobacteriaceae</taxon>
        <taxon>Mycolicibacterium</taxon>
    </lineage>
</organism>
<protein>
    <recommendedName>
        <fullName evidence="6">Ribonuclease VapC</fullName>
        <shortName evidence="6">RNase VapC</shortName>
        <ecNumber evidence="6">3.1.-.-</ecNumber>
    </recommendedName>
    <alternativeName>
        <fullName evidence="6">Toxin VapC</fullName>
    </alternativeName>
</protein>
<comment type="similarity">
    <text evidence="6">Belongs to the PINc/VapC protein family.</text>
</comment>
<keyword evidence="4 6" id="KW-0378">Hydrolase</keyword>
<keyword evidence="2 6" id="KW-0540">Nuclease</keyword>
<evidence type="ECO:0000256" key="6">
    <source>
        <dbReference type="HAMAP-Rule" id="MF_00265"/>
    </source>
</evidence>
<dbReference type="SUPFAM" id="SSF88723">
    <property type="entry name" value="PIN domain-like"/>
    <property type="match status" value="1"/>
</dbReference>
<evidence type="ECO:0000256" key="3">
    <source>
        <dbReference type="ARBA" id="ARBA00022723"/>
    </source>
</evidence>
<keyword evidence="5 6" id="KW-0460">Magnesium</keyword>
<feature type="binding site" evidence="6">
    <location>
        <position position="90"/>
    </location>
    <ligand>
        <name>Mg(2+)</name>
        <dbReference type="ChEBI" id="CHEBI:18420"/>
    </ligand>
</feature>
<name>A0ABS9YU12_9MYCO</name>
<feature type="binding site" evidence="6">
    <location>
        <position position="5"/>
    </location>
    <ligand>
        <name>Mg(2+)</name>
        <dbReference type="ChEBI" id="CHEBI:18420"/>
    </ligand>
</feature>
<keyword evidence="3 6" id="KW-0479">Metal-binding</keyword>
<proteinExistence type="inferred from homology"/>